<protein>
    <recommendedName>
        <fullName evidence="2">Anoctamin dimerisation domain-containing protein</fullName>
    </recommendedName>
</protein>
<keyword evidence="1" id="KW-0472">Membrane</keyword>
<reference evidence="3 4" key="1">
    <citation type="submission" date="2021-06" db="EMBL/GenBank/DDBJ databases">
        <authorList>
            <person name="Palmer J.M."/>
        </authorList>
    </citation>
    <scope>NUCLEOTIDE SEQUENCE [LARGE SCALE GENOMIC DNA]</scope>
    <source>
        <strain evidence="3 4">AS_MEX2019</strain>
        <tissue evidence="3">Muscle</tissue>
    </source>
</reference>
<evidence type="ECO:0000313" key="4">
    <source>
        <dbReference type="Proteomes" id="UP001469553"/>
    </source>
</evidence>
<dbReference type="EMBL" id="JAHRIP010019671">
    <property type="protein sequence ID" value="MEQ2287497.1"/>
    <property type="molecule type" value="Genomic_DNA"/>
</dbReference>
<organism evidence="3 4">
    <name type="scientific">Ameca splendens</name>
    <dbReference type="NCBI Taxonomy" id="208324"/>
    <lineage>
        <taxon>Eukaryota</taxon>
        <taxon>Metazoa</taxon>
        <taxon>Chordata</taxon>
        <taxon>Craniata</taxon>
        <taxon>Vertebrata</taxon>
        <taxon>Euteleostomi</taxon>
        <taxon>Actinopterygii</taxon>
        <taxon>Neopterygii</taxon>
        <taxon>Teleostei</taxon>
        <taxon>Neoteleostei</taxon>
        <taxon>Acanthomorphata</taxon>
        <taxon>Ovalentaria</taxon>
        <taxon>Atherinomorphae</taxon>
        <taxon>Cyprinodontiformes</taxon>
        <taxon>Goodeidae</taxon>
        <taxon>Ameca</taxon>
    </lineage>
</organism>
<keyword evidence="1" id="KW-0812">Transmembrane</keyword>
<keyword evidence="1" id="KW-1133">Transmembrane helix</keyword>
<gene>
    <name evidence="3" type="ORF">AMECASPLE_013264</name>
</gene>
<accession>A0ABV0Y164</accession>
<keyword evidence="4" id="KW-1185">Reference proteome</keyword>
<dbReference type="InterPro" id="IPR032394">
    <property type="entry name" value="Anoct_dimer"/>
</dbReference>
<evidence type="ECO:0000313" key="3">
    <source>
        <dbReference type="EMBL" id="MEQ2287497.1"/>
    </source>
</evidence>
<dbReference type="Proteomes" id="UP001469553">
    <property type="component" value="Unassembled WGS sequence"/>
</dbReference>
<proteinExistence type="predicted"/>
<dbReference type="Pfam" id="PF16178">
    <property type="entry name" value="Anoct_dimer"/>
    <property type="match status" value="1"/>
</dbReference>
<sequence length="328" mass="34709">MALRRSPSSTCVDPWPNGAGYNQASTALSESSSIHSDALCHLTRDFSGIGLKPMPYRVLEPEGCKEEPWAEESQSLLQRNSMQVSPSEDKIPVGGAPSSPQACGDGLYFCDGQRKVDYVLVFHHRRHGSLRSPAMVSQDQLSIVSNGNFPPPAGSDAAAGRGGGIRREEAASVGEVFMELGIARGSEPTEAAEHEMHLIRQEFEANLLEAGLEVERDREFLCRASAGGDVPSGFGSLSPWLDLLQHSWLPTGPEGSSVQVPGGFCTVAAEWFPWGSPLLFSMGGCAVVLAVVLSGSCVLGGLWMSVASISSFSASGPGGRSVSSHTLY</sequence>
<name>A0ABV0Y164_9TELE</name>
<feature type="transmembrane region" description="Helical" evidence="1">
    <location>
        <begin position="278"/>
        <end position="303"/>
    </location>
</feature>
<evidence type="ECO:0000256" key="1">
    <source>
        <dbReference type="SAM" id="Phobius"/>
    </source>
</evidence>
<feature type="domain" description="Anoctamin dimerisation" evidence="2">
    <location>
        <begin position="108"/>
        <end position="218"/>
    </location>
</feature>
<evidence type="ECO:0000259" key="2">
    <source>
        <dbReference type="Pfam" id="PF16178"/>
    </source>
</evidence>
<comment type="caution">
    <text evidence="3">The sequence shown here is derived from an EMBL/GenBank/DDBJ whole genome shotgun (WGS) entry which is preliminary data.</text>
</comment>